<accession>A0A835ARM2</accession>
<dbReference type="AlphaFoldDB" id="A0A835ARM2"/>
<protein>
    <submittedName>
        <fullName evidence="1">Uncharacterized protein</fullName>
    </submittedName>
</protein>
<sequence>MSRFFRGGAAALAAAAAVGLSYSVISVSWKISSPLPPSSSPASSPSTPAGPAAAAATGHLALVRAHPCLRDLSAMLTPASFLIDATQALLAGALRRAPLYPGTFREVGDYVIEQILSAESEGHAAALQDQVNLAVLDARGGYLDEALNAITRLAAEHPGDTTTRIYAAAFCHVLGRQQEGCRWLRDSPVLDISHLDLKMLFAGAVLVSTLGSSPRAVAGSEELVLRSTLGLLELAMWSIFQHGDLQERLQVLAFMAFLRGVVERKLVRDVGPPQLKGSQDASSPRAS</sequence>
<comment type="caution">
    <text evidence="1">The sequence shown here is derived from an EMBL/GenBank/DDBJ whole genome shotgun (WGS) entry which is preliminary data.</text>
</comment>
<dbReference type="EMBL" id="JACEFO010002250">
    <property type="protein sequence ID" value="KAF8670775.1"/>
    <property type="molecule type" value="Genomic_DNA"/>
</dbReference>
<organism evidence="1 2">
    <name type="scientific">Digitaria exilis</name>
    <dbReference type="NCBI Taxonomy" id="1010633"/>
    <lineage>
        <taxon>Eukaryota</taxon>
        <taxon>Viridiplantae</taxon>
        <taxon>Streptophyta</taxon>
        <taxon>Embryophyta</taxon>
        <taxon>Tracheophyta</taxon>
        <taxon>Spermatophyta</taxon>
        <taxon>Magnoliopsida</taxon>
        <taxon>Liliopsida</taxon>
        <taxon>Poales</taxon>
        <taxon>Poaceae</taxon>
        <taxon>PACMAD clade</taxon>
        <taxon>Panicoideae</taxon>
        <taxon>Panicodae</taxon>
        <taxon>Paniceae</taxon>
        <taxon>Anthephorinae</taxon>
        <taxon>Digitaria</taxon>
    </lineage>
</organism>
<dbReference type="Proteomes" id="UP000636709">
    <property type="component" value="Unassembled WGS sequence"/>
</dbReference>
<evidence type="ECO:0000313" key="1">
    <source>
        <dbReference type="EMBL" id="KAF8670775.1"/>
    </source>
</evidence>
<name>A0A835ARM2_9POAL</name>
<reference evidence="1" key="1">
    <citation type="submission" date="2020-07" db="EMBL/GenBank/DDBJ databases">
        <title>Genome sequence and genetic diversity analysis of an under-domesticated orphan crop, white fonio (Digitaria exilis).</title>
        <authorList>
            <person name="Bennetzen J.L."/>
            <person name="Chen S."/>
            <person name="Ma X."/>
            <person name="Wang X."/>
            <person name="Yssel A.E.J."/>
            <person name="Chaluvadi S.R."/>
            <person name="Johnson M."/>
            <person name="Gangashetty P."/>
            <person name="Hamidou F."/>
            <person name="Sanogo M.D."/>
            <person name="Zwaenepoel A."/>
            <person name="Wallace J."/>
            <person name="Van De Peer Y."/>
            <person name="Van Deynze A."/>
        </authorList>
    </citation>
    <scope>NUCLEOTIDE SEQUENCE</scope>
    <source>
        <tissue evidence="1">Leaves</tissue>
    </source>
</reference>
<dbReference type="OrthoDB" id="684662at2759"/>
<proteinExistence type="predicted"/>
<keyword evidence="2" id="KW-1185">Reference proteome</keyword>
<gene>
    <name evidence="1" type="ORF">HU200_050445</name>
</gene>
<evidence type="ECO:0000313" key="2">
    <source>
        <dbReference type="Proteomes" id="UP000636709"/>
    </source>
</evidence>